<name>A0A0C9R3I1_AMBAM</name>
<dbReference type="AlphaFoldDB" id="A0A0C9R3I1"/>
<proteinExistence type="evidence at transcript level"/>
<evidence type="ECO:0000313" key="2">
    <source>
        <dbReference type="EMBL" id="JAG91525.1"/>
    </source>
</evidence>
<feature type="signal peptide" evidence="1">
    <location>
        <begin position="1"/>
        <end position="24"/>
    </location>
</feature>
<dbReference type="EMBL" id="GBZX01001215">
    <property type="protein sequence ID" value="JAG91525.1"/>
    <property type="molecule type" value="mRNA"/>
</dbReference>
<sequence length="74" mass="8175">MQRYLLYAVIILICVHSLMSSVNGCNTKLRPPRKKGKDCLGRDCNKNQCRYSQGGCNGCVGSHAWCSGYCTILS</sequence>
<feature type="chain" id="PRO_5002218545" evidence="1">
    <location>
        <begin position="25"/>
        <end position="74"/>
    </location>
</feature>
<accession>A0A0C9R3I1</accession>
<evidence type="ECO:0000256" key="1">
    <source>
        <dbReference type="SAM" id="SignalP"/>
    </source>
</evidence>
<organism evidence="2">
    <name type="scientific">Amblyomma americanum</name>
    <name type="common">Lone star tick</name>
    <dbReference type="NCBI Taxonomy" id="6943"/>
    <lineage>
        <taxon>Eukaryota</taxon>
        <taxon>Metazoa</taxon>
        <taxon>Ecdysozoa</taxon>
        <taxon>Arthropoda</taxon>
        <taxon>Chelicerata</taxon>
        <taxon>Arachnida</taxon>
        <taxon>Acari</taxon>
        <taxon>Parasitiformes</taxon>
        <taxon>Ixodida</taxon>
        <taxon>Ixodoidea</taxon>
        <taxon>Ixodidae</taxon>
        <taxon>Amblyomminae</taxon>
        <taxon>Amblyomma</taxon>
    </lineage>
</organism>
<reference evidence="2" key="1">
    <citation type="journal article" date="2015" name="PLoS ONE">
        <title>An Insight into the Sialome of the Lone Star Tick, Amblyomma americanum, with a Glimpse on Its Time Dependent Gene Expression.</title>
        <authorList>
            <person name="Karim S."/>
            <person name="Ribeiro J.M."/>
        </authorList>
    </citation>
    <scope>NUCLEOTIDE SEQUENCE</scope>
    <source>
        <tissue evidence="2">Salivary gland</tissue>
    </source>
</reference>
<keyword evidence="1" id="KW-0732">Signal</keyword>
<protein>
    <submittedName>
        <fullName evidence="2">Putative secreted protein</fullName>
    </submittedName>
</protein>